<dbReference type="SMART" id="SM00906">
    <property type="entry name" value="Fungal_trans"/>
    <property type="match status" value="1"/>
</dbReference>
<evidence type="ECO:0000256" key="3">
    <source>
        <dbReference type="ARBA" id="ARBA00023015"/>
    </source>
</evidence>
<dbReference type="PROSITE" id="PS00463">
    <property type="entry name" value="ZN2_CY6_FUNGAL_1"/>
    <property type="match status" value="1"/>
</dbReference>
<dbReference type="Pfam" id="PF00172">
    <property type="entry name" value="Zn_clus"/>
    <property type="match status" value="1"/>
</dbReference>
<dbReference type="Proteomes" id="UP000758603">
    <property type="component" value="Unassembled WGS sequence"/>
</dbReference>
<feature type="region of interest" description="Disordered" evidence="7">
    <location>
        <begin position="191"/>
        <end position="215"/>
    </location>
</feature>
<dbReference type="Gene3D" id="4.10.240.10">
    <property type="entry name" value="Zn(2)-C6 fungal-type DNA-binding domain"/>
    <property type="match status" value="1"/>
</dbReference>
<protein>
    <submittedName>
        <fullName evidence="9">Fungal-specific transcription factor domain-containing protein</fullName>
    </submittedName>
</protein>
<sequence>MVETAFGNAQPPRPGQVALRTCCGKATNLTVSQFVWTKQRLRSLRYGAIFEAERTDDETVGCSIISATISPKLRPVEFCPPLLSQVKPTIDAPKKTDPADQPFRASALWRPRLTLSPTASEGPAMDGQQYHQSVFRAQPSDGTQRKIQKRNRPPVSCLLCRTRKVKCDRQQPCERCVKSGEAAFCEYAPRAARKPRSEGRHLSDSRPKHEAMSRPVLQVRLQKLEEMVSGLMPNAPPRDNQLTPSSSDQRADNETRSDLSSPPGVIGANHSGILTTERENTFVGATHWASILESINDIRGIIEADGDESSSPSPSATQSHQDMDILFGPQPPITMEQAVARLPPKNKTDQLVLTYFRHRFSAAPYIHTSKFQREYDGFWRDPSSVSLLWVSVLASILWVASALLLVKGEDLSRDCEAAHPDNFTKLAIECLVAGDYLAAKPYSIEALLLQAFTELQKNKDCSAQLWAKFGLLVRLAQRMGYHRDPKYLPNITPFEGELRRRAWFFIEVFDCLFSFQLGMPPCIREDECDTESPGNLYDLDFDENTMMLPPPRPPTEPTSTLYLCIKSKLCRMLRRVIRFTLSIQPPGYEEVMRLHDDIERYHDQIPAPLKIRPIRSYSFTDHTHDIVHRATLEMMYLKSLCVLHRKYLNSEKDDPRYDMSRRTSVNAAIRILDIHVEYEEECRPGGRLFEDRYMLATLSLHDFLIASMIICLDLTENAPSSQEDRARKVRALGTSYKIWSEQKHASKEAAHACKVVGAILRRVSIQEPPKLPAPPPPQPDVRDGSLASLLNNDNLLPPMATMAPMDQSQLVSVMDFSLDFMDPAPLDNVLNDIGHYDWTMIDQYLLDNK</sequence>
<dbReference type="GO" id="GO:0000978">
    <property type="term" value="F:RNA polymerase II cis-regulatory region sequence-specific DNA binding"/>
    <property type="evidence" value="ECO:0007669"/>
    <property type="project" value="TreeGrafter"/>
</dbReference>
<dbReference type="OrthoDB" id="5431381at2759"/>
<keyword evidence="5" id="KW-0804">Transcription</keyword>
<dbReference type="AlphaFoldDB" id="A0A9P8ZW93"/>
<dbReference type="SUPFAM" id="SSF57701">
    <property type="entry name" value="Zn2/Cys6 DNA-binding domain"/>
    <property type="match status" value="1"/>
</dbReference>
<feature type="region of interest" description="Disordered" evidence="7">
    <location>
        <begin position="230"/>
        <end position="270"/>
    </location>
</feature>
<dbReference type="InterPro" id="IPR001138">
    <property type="entry name" value="Zn2Cys6_DnaBD"/>
</dbReference>
<dbReference type="PANTHER" id="PTHR31944">
    <property type="entry name" value="HEME-RESPONSIVE ZINC FINGER TRANSCRIPTION FACTOR HAP1"/>
    <property type="match status" value="1"/>
</dbReference>
<dbReference type="EMBL" id="JAGPXC010000005">
    <property type="protein sequence ID" value="KAH6652816.1"/>
    <property type="molecule type" value="Genomic_DNA"/>
</dbReference>
<dbReference type="PROSITE" id="PS50048">
    <property type="entry name" value="ZN2_CY6_FUNGAL_2"/>
    <property type="match status" value="1"/>
</dbReference>
<keyword evidence="2" id="KW-0862">Zinc</keyword>
<proteinExistence type="predicted"/>
<name>A0A9P8ZW93_9PEZI</name>
<dbReference type="GO" id="GO:0006351">
    <property type="term" value="P:DNA-templated transcription"/>
    <property type="evidence" value="ECO:0007669"/>
    <property type="project" value="InterPro"/>
</dbReference>
<comment type="caution">
    <text evidence="9">The sequence shown here is derived from an EMBL/GenBank/DDBJ whole genome shotgun (WGS) entry which is preliminary data.</text>
</comment>
<evidence type="ECO:0000256" key="1">
    <source>
        <dbReference type="ARBA" id="ARBA00022723"/>
    </source>
</evidence>
<dbReference type="CDD" id="cd12148">
    <property type="entry name" value="fungal_TF_MHR"/>
    <property type="match status" value="1"/>
</dbReference>
<dbReference type="SMART" id="SM00066">
    <property type="entry name" value="GAL4"/>
    <property type="match status" value="1"/>
</dbReference>
<dbReference type="RefSeq" id="XP_045957093.1">
    <property type="nucleotide sequence ID" value="XM_046105925.1"/>
</dbReference>
<evidence type="ECO:0000256" key="4">
    <source>
        <dbReference type="ARBA" id="ARBA00023125"/>
    </source>
</evidence>
<accession>A0A9P8ZW93</accession>
<evidence type="ECO:0000259" key="8">
    <source>
        <dbReference type="PROSITE" id="PS50048"/>
    </source>
</evidence>
<evidence type="ECO:0000256" key="6">
    <source>
        <dbReference type="ARBA" id="ARBA00023242"/>
    </source>
</evidence>
<keyword evidence="6" id="KW-0539">Nucleus</keyword>
<dbReference type="GeneID" id="70134816"/>
<dbReference type="PANTHER" id="PTHR31944:SF131">
    <property type="entry name" value="HEME-RESPONSIVE ZINC FINGER TRANSCRIPTION FACTOR HAP1"/>
    <property type="match status" value="1"/>
</dbReference>
<evidence type="ECO:0000256" key="7">
    <source>
        <dbReference type="SAM" id="MobiDB-lite"/>
    </source>
</evidence>
<dbReference type="CDD" id="cd00067">
    <property type="entry name" value="GAL4"/>
    <property type="match status" value="1"/>
</dbReference>
<feature type="compositionally biased region" description="Basic and acidic residues" evidence="7">
    <location>
        <begin position="195"/>
        <end position="212"/>
    </location>
</feature>
<keyword evidence="4" id="KW-0238">DNA-binding</keyword>
<dbReference type="GO" id="GO:0005634">
    <property type="term" value="C:nucleus"/>
    <property type="evidence" value="ECO:0007669"/>
    <property type="project" value="TreeGrafter"/>
</dbReference>
<dbReference type="InterPro" id="IPR051430">
    <property type="entry name" value="Fungal_TF_Env_Response"/>
</dbReference>
<dbReference type="InterPro" id="IPR007219">
    <property type="entry name" value="XnlR_reg_dom"/>
</dbReference>
<reference evidence="9" key="1">
    <citation type="journal article" date="2021" name="Nat. Commun.">
        <title>Genetic determinants of endophytism in the Arabidopsis root mycobiome.</title>
        <authorList>
            <person name="Mesny F."/>
            <person name="Miyauchi S."/>
            <person name="Thiergart T."/>
            <person name="Pickel B."/>
            <person name="Atanasova L."/>
            <person name="Karlsson M."/>
            <person name="Huettel B."/>
            <person name="Barry K.W."/>
            <person name="Haridas S."/>
            <person name="Chen C."/>
            <person name="Bauer D."/>
            <person name="Andreopoulos W."/>
            <person name="Pangilinan J."/>
            <person name="LaButti K."/>
            <person name="Riley R."/>
            <person name="Lipzen A."/>
            <person name="Clum A."/>
            <person name="Drula E."/>
            <person name="Henrissat B."/>
            <person name="Kohler A."/>
            <person name="Grigoriev I.V."/>
            <person name="Martin F.M."/>
            <person name="Hacquard S."/>
        </authorList>
    </citation>
    <scope>NUCLEOTIDE SEQUENCE</scope>
    <source>
        <strain evidence="9">MPI-SDFR-AT-0073</strain>
    </source>
</reference>
<dbReference type="InterPro" id="IPR036864">
    <property type="entry name" value="Zn2-C6_fun-type_DNA-bd_sf"/>
</dbReference>
<evidence type="ECO:0000256" key="5">
    <source>
        <dbReference type="ARBA" id="ARBA00023163"/>
    </source>
</evidence>
<feature type="domain" description="Zn(2)-C6 fungal-type" evidence="8">
    <location>
        <begin position="156"/>
        <end position="187"/>
    </location>
</feature>
<evidence type="ECO:0000256" key="2">
    <source>
        <dbReference type="ARBA" id="ARBA00022833"/>
    </source>
</evidence>
<dbReference type="Pfam" id="PF04082">
    <property type="entry name" value="Fungal_trans"/>
    <property type="match status" value="1"/>
</dbReference>
<keyword evidence="1" id="KW-0479">Metal-binding</keyword>
<evidence type="ECO:0000313" key="10">
    <source>
        <dbReference type="Proteomes" id="UP000758603"/>
    </source>
</evidence>
<dbReference type="GO" id="GO:0008270">
    <property type="term" value="F:zinc ion binding"/>
    <property type="evidence" value="ECO:0007669"/>
    <property type="project" value="InterPro"/>
</dbReference>
<dbReference type="GO" id="GO:0001228">
    <property type="term" value="F:DNA-binding transcription activator activity, RNA polymerase II-specific"/>
    <property type="evidence" value="ECO:0007669"/>
    <property type="project" value="TreeGrafter"/>
</dbReference>
<organism evidence="9 10">
    <name type="scientific">Truncatella angustata</name>
    <dbReference type="NCBI Taxonomy" id="152316"/>
    <lineage>
        <taxon>Eukaryota</taxon>
        <taxon>Fungi</taxon>
        <taxon>Dikarya</taxon>
        <taxon>Ascomycota</taxon>
        <taxon>Pezizomycotina</taxon>
        <taxon>Sordariomycetes</taxon>
        <taxon>Xylariomycetidae</taxon>
        <taxon>Amphisphaeriales</taxon>
        <taxon>Sporocadaceae</taxon>
        <taxon>Truncatella</taxon>
    </lineage>
</organism>
<evidence type="ECO:0000313" key="9">
    <source>
        <dbReference type="EMBL" id="KAH6652816.1"/>
    </source>
</evidence>
<keyword evidence="3" id="KW-0805">Transcription regulation</keyword>
<keyword evidence="10" id="KW-1185">Reference proteome</keyword>
<gene>
    <name evidence="9" type="ORF">BKA67DRAFT_646834</name>
</gene>